<evidence type="ECO:0000313" key="1">
    <source>
        <dbReference type="EMBL" id="VDK51792.1"/>
    </source>
</evidence>
<reference evidence="3" key="1">
    <citation type="submission" date="2017-02" db="UniProtKB">
        <authorList>
            <consortium name="WormBaseParasite"/>
        </authorList>
    </citation>
    <scope>IDENTIFICATION</scope>
</reference>
<dbReference type="Proteomes" id="UP000267096">
    <property type="component" value="Unassembled WGS sequence"/>
</dbReference>
<gene>
    <name evidence="1" type="ORF">ASIM_LOCUS14225</name>
</gene>
<sequence length="402" mass="45463">MCVLYGKAVKDSSDANDVPLYILKRCIREVQRKCALLTDSKAIAAGKTQPGFGMTDDKASDEEVRCIVLKLLANSSTRNRRRDQLISAVTKAVSGRFTIKDASQMEGLPVSTVHPYVSKARHMLGNRCPAPKGAAIEVEQAVNLARLQWCSEVDKRHLSSPSRSTSSSSSSCEGNSLQTYEDELMLYRNMNAMNLHENIAKNVKEVRIKYLIYLLVLRQYRRSFREQVLLSKALAHVLLDGLLVEEVAETNLGLSMYILKAYVKRCREVNHCIMQEFPVFRSGVRDLRIERQKNANLFHVPPEFDELAAASASERCIAKVKYDRAKREWLGKVLNGRVAEPMASYLQKLWAVNFPVGADLVQGLAQYTFRSVYPEVVMESDVWLGWVRDYCDEHGYLADSDI</sequence>
<dbReference type="OrthoDB" id="5805553at2759"/>
<evidence type="ECO:0000313" key="2">
    <source>
        <dbReference type="Proteomes" id="UP000267096"/>
    </source>
</evidence>
<dbReference type="AlphaFoldDB" id="A0A0M3K1R1"/>
<keyword evidence="2" id="KW-1185">Reference proteome</keyword>
<organism evidence="3">
    <name type="scientific">Anisakis simplex</name>
    <name type="common">Herring worm</name>
    <dbReference type="NCBI Taxonomy" id="6269"/>
    <lineage>
        <taxon>Eukaryota</taxon>
        <taxon>Metazoa</taxon>
        <taxon>Ecdysozoa</taxon>
        <taxon>Nematoda</taxon>
        <taxon>Chromadorea</taxon>
        <taxon>Rhabditida</taxon>
        <taxon>Spirurina</taxon>
        <taxon>Ascaridomorpha</taxon>
        <taxon>Ascaridoidea</taxon>
        <taxon>Anisakidae</taxon>
        <taxon>Anisakis</taxon>
        <taxon>Anisakis simplex complex</taxon>
    </lineage>
</organism>
<name>A0A0M3K1R1_ANISI</name>
<proteinExistence type="predicted"/>
<protein>
    <submittedName>
        <fullName evidence="3">DUF4817 domain-containing protein</fullName>
    </submittedName>
</protein>
<dbReference type="EMBL" id="UYRR01031665">
    <property type="protein sequence ID" value="VDK51792.1"/>
    <property type="molecule type" value="Genomic_DNA"/>
</dbReference>
<accession>A0A0M3K1R1</accession>
<dbReference type="WBParaSite" id="ASIM_0001481501-mRNA-1">
    <property type="protein sequence ID" value="ASIM_0001481501-mRNA-1"/>
    <property type="gene ID" value="ASIM_0001481501"/>
</dbReference>
<reference evidence="1 2" key="2">
    <citation type="submission" date="2018-11" db="EMBL/GenBank/DDBJ databases">
        <authorList>
            <consortium name="Pathogen Informatics"/>
        </authorList>
    </citation>
    <scope>NUCLEOTIDE SEQUENCE [LARGE SCALE GENOMIC DNA]</scope>
</reference>
<evidence type="ECO:0000313" key="3">
    <source>
        <dbReference type="WBParaSite" id="ASIM_0001481501-mRNA-1"/>
    </source>
</evidence>